<dbReference type="EMBL" id="BAAAEJ010000003">
    <property type="protein sequence ID" value="GAA0382721.1"/>
    <property type="molecule type" value="Genomic_DNA"/>
</dbReference>
<dbReference type="InterPro" id="IPR032609">
    <property type="entry name" value="DUF4893"/>
</dbReference>
<evidence type="ECO:0000313" key="2">
    <source>
        <dbReference type="Proteomes" id="UP001500791"/>
    </source>
</evidence>
<proteinExistence type="predicted"/>
<evidence type="ECO:0000313" key="1">
    <source>
        <dbReference type="EMBL" id="GAA0382721.1"/>
    </source>
</evidence>
<sequence length="215" mass="23343">MTGAILSVLAGCASVNSGSDRVDVVMPPPPPPPVGTVLVDWRGVISRFDRDRLDRREAAWKVALEQADRLGGSGNLASLGALVDPAASLPDPAMPSGHYRCRTVKLGSQAEYDGLGYVVYGWFRCRVEATDQGTLLTKLSGSQRVQGLLYPESEKHMVLLGAMALSNEVRAPAYGARPDRDTVAVLERIGPQRWRLVTPWPHNESNLDVMELVPE</sequence>
<accession>A0ABP3HXA2</accession>
<reference evidence="2" key="1">
    <citation type="journal article" date="2019" name="Int. J. Syst. Evol. Microbiol.">
        <title>The Global Catalogue of Microorganisms (GCM) 10K type strain sequencing project: providing services to taxonomists for standard genome sequencing and annotation.</title>
        <authorList>
            <consortium name="The Broad Institute Genomics Platform"/>
            <consortium name="The Broad Institute Genome Sequencing Center for Infectious Disease"/>
            <person name="Wu L."/>
            <person name="Ma J."/>
        </authorList>
    </citation>
    <scope>NUCLEOTIDE SEQUENCE [LARGE SCALE GENOMIC DNA]</scope>
    <source>
        <strain evidence="2">JCM 13476</strain>
    </source>
</reference>
<comment type="caution">
    <text evidence="1">The sequence shown here is derived from an EMBL/GenBank/DDBJ whole genome shotgun (WGS) entry which is preliminary data.</text>
</comment>
<dbReference type="Proteomes" id="UP001500791">
    <property type="component" value="Unassembled WGS sequence"/>
</dbReference>
<organism evidence="1 2">
    <name type="scientific">Brevundimonas terrae</name>
    <dbReference type="NCBI Taxonomy" id="363631"/>
    <lineage>
        <taxon>Bacteria</taxon>
        <taxon>Pseudomonadati</taxon>
        <taxon>Pseudomonadota</taxon>
        <taxon>Alphaproteobacteria</taxon>
        <taxon>Caulobacterales</taxon>
        <taxon>Caulobacteraceae</taxon>
        <taxon>Brevundimonas</taxon>
    </lineage>
</organism>
<gene>
    <name evidence="1" type="ORF">GCM10009093_07110</name>
</gene>
<dbReference type="Pfam" id="PF16233">
    <property type="entry name" value="DUF4893"/>
    <property type="match status" value="1"/>
</dbReference>
<dbReference type="RefSeq" id="WP_243862770.1">
    <property type="nucleotide sequence ID" value="NZ_BAAAEJ010000003.1"/>
</dbReference>
<protein>
    <submittedName>
        <fullName evidence="1">DUF4893 domain-containing protein</fullName>
    </submittedName>
</protein>
<name>A0ABP3HXA2_9CAUL</name>
<keyword evidence="2" id="KW-1185">Reference proteome</keyword>